<sequence>MNKYVIDSWAWMEYLDGSELGNKAKPSIEGGNALTNMVTVAEVVSKVNRMGKDPSIAFDSIISLSKVIVGDENFAKNVGLLHSSIKKRRPNFSLGDAFVLQTARSSNARVLTGDPDFEGIKEADMLKRKKR</sequence>
<proteinExistence type="predicted"/>
<reference evidence="2" key="1">
    <citation type="submission" date="2021-02" db="EMBL/GenBank/DDBJ databases">
        <authorList>
            <person name="Han P."/>
        </authorList>
    </citation>
    <scope>NUCLEOTIDE SEQUENCE</scope>
    <source>
        <strain evidence="2">Candidatus Nitrosotenuis uzonensis 5A</strain>
    </source>
</reference>
<dbReference type="RefSeq" id="WP_205099161.1">
    <property type="nucleotide sequence ID" value="NZ_CAJNAQ010000005.1"/>
</dbReference>
<dbReference type="Proteomes" id="UP000655759">
    <property type="component" value="Unassembled WGS sequence"/>
</dbReference>
<feature type="domain" description="PIN" evidence="1">
    <location>
        <begin position="4"/>
        <end position="120"/>
    </location>
</feature>
<comment type="caution">
    <text evidence="2">The sequence shown here is derived from an EMBL/GenBank/DDBJ whole genome shotgun (WGS) entry which is preliminary data.</text>
</comment>
<evidence type="ECO:0000259" key="1">
    <source>
        <dbReference type="Pfam" id="PF01850"/>
    </source>
</evidence>
<name>A0A812EWI0_9ARCH</name>
<dbReference type="InterPro" id="IPR002716">
    <property type="entry name" value="PIN_dom"/>
</dbReference>
<evidence type="ECO:0000313" key="2">
    <source>
        <dbReference type="EMBL" id="CAE6494279.1"/>
    </source>
</evidence>
<evidence type="ECO:0000313" key="3">
    <source>
        <dbReference type="Proteomes" id="UP000655759"/>
    </source>
</evidence>
<dbReference type="InterPro" id="IPR029060">
    <property type="entry name" value="PIN-like_dom_sf"/>
</dbReference>
<dbReference type="EMBL" id="CAJNAQ010000005">
    <property type="protein sequence ID" value="CAE6494279.1"/>
    <property type="molecule type" value="Genomic_DNA"/>
</dbReference>
<dbReference type="SUPFAM" id="SSF88723">
    <property type="entry name" value="PIN domain-like"/>
    <property type="match status" value="1"/>
</dbReference>
<organism evidence="2 3">
    <name type="scientific">Candidatus Nitrosotenuis uzonensis</name>
    <dbReference type="NCBI Taxonomy" id="1407055"/>
    <lineage>
        <taxon>Archaea</taxon>
        <taxon>Nitrososphaerota</taxon>
        <taxon>Candidatus Nitrosotenuis</taxon>
    </lineage>
</organism>
<gene>
    <name evidence="2" type="ORF">NUZ5A_50266</name>
</gene>
<accession>A0A812EWI0</accession>
<dbReference type="Pfam" id="PF01850">
    <property type="entry name" value="PIN"/>
    <property type="match status" value="1"/>
</dbReference>
<protein>
    <recommendedName>
        <fullName evidence="1">PIN domain-containing protein</fullName>
    </recommendedName>
</protein>
<dbReference type="AlphaFoldDB" id="A0A812EWI0"/>
<dbReference type="Gene3D" id="3.40.50.1010">
    <property type="entry name" value="5'-nuclease"/>
    <property type="match status" value="1"/>
</dbReference>